<evidence type="ECO:0000256" key="7">
    <source>
        <dbReference type="ARBA" id="ARBA00023002"/>
    </source>
</evidence>
<keyword evidence="14" id="KW-1185">Reference proteome</keyword>
<keyword evidence="7 12" id="KW-0560">Oxidoreductase</keyword>
<dbReference type="PANTHER" id="PTHR24282">
    <property type="entry name" value="CYTOCHROME P450 FAMILY MEMBER"/>
    <property type="match status" value="1"/>
</dbReference>
<comment type="similarity">
    <text evidence="2 12">Belongs to the cytochrome P450 family.</text>
</comment>
<dbReference type="InterPro" id="IPR002401">
    <property type="entry name" value="Cyt_P450_E_grp-I"/>
</dbReference>
<evidence type="ECO:0000256" key="11">
    <source>
        <dbReference type="PIRSR" id="PIRSR602401-1"/>
    </source>
</evidence>
<feature type="binding site" description="axial binding residue" evidence="11">
    <location>
        <position position="444"/>
    </location>
    <ligand>
        <name>heme</name>
        <dbReference type="ChEBI" id="CHEBI:30413"/>
    </ligand>
    <ligandPart>
        <name>Fe</name>
        <dbReference type="ChEBI" id="CHEBI:18248"/>
    </ligandPart>
</feature>
<evidence type="ECO:0000313" key="13">
    <source>
        <dbReference type="EMBL" id="OQU90374.1"/>
    </source>
</evidence>
<keyword evidence="6" id="KW-1133">Transmembrane helix</keyword>
<evidence type="ECO:0000256" key="8">
    <source>
        <dbReference type="ARBA" id="ARBA00023004"/>
    </source>
</evidence>
<dbReference type="GO" id="GO:0020037">
    <property type="term" value="F:heme binding"/>
    <property type="evidence" value="ECO:0007669"/>
    <property type="project" value="InterPro"/>
</dbReference>
<dbReference type="GO" id="GO:0016020">
    <property type="term" value="C:membrane"/>
    <property type="evidence" value="ECO:0007669"/>
    <property type="project" value="UniProtKB-SubCell"/>
</dbReference>
<protein>
    <recommendedName>
        <fullName evidence="15">Cytochrome P450</fullName>
    </recommendedName>
</protein>
<sequence>MEALWWRPRRLERHFARHGVRGPGYRFFFGSSIELIRLMLDASSRPAPPEAPHDVLPRVLAFYHHWRKLYGPMHLIWFGRTPRLVVSSPELIREVLLSRSEHFDRYEAHPLIRQFEGLGLSNLHGDEWARRRKILTPAFNAENLKLLAPFVADTVQRMLEERVLLPSSSAAGGSGEVEVDVVEWYQRLPKEAITVATFGRNSDEGSAVFRLQAEHASYATEAHSKVFIPGYRFLPTRRNRRVWQLDREIRRLLAKLVAGLQSGDDHRHRGRDPRAGGMRNFMSFMAPAMTADEIIEESKNFFFAGLETLNSLLTWATVALAMHPEWQDRARREVVDVCGRRGVPTKDHLPRLRTLGMVVNETLRLYPPAVAMIRKAKRDVELGGCVVPAGTEVMIPIMAVHHDADVWGTDATKFNPGRFAGDGGDRQPRPQMAFMPFGGGARVCIGQYLALMEAKIALAMVLQRCEFRLSPAYVHAPRVLMILNPQHGAPVIFRPL</sequence>
<keyword evidence="8 11" id="KW-0408">Iron</keyword>
<keyword evidence="9 12" id="KW-0503">Monooxygenase</keyword>
<evidence type="ECO:0000256" key="12">
    <source>
        <dbReference type="RuleBase" id="RU000461"/>
    </source>
</evidence>
<evidence type="ECO:0000313" key="14">
    <source>
        <dbReference type="Proteomes" id="UP000000768"/>
    </source>
</evidence>
<dbReference type="FunFam" id="1.10.630.10:FF:000029">
    <property type="entry name" value="Cytochrome P450 734A1"/>
    <property type="match status" value="1"/>
</dbReference>
<comment type="cofactor">
    <cofactor evidence="11">
        <name>heme</name>
        <dbReference type="ChEBI" id="CHEBI:30413"/>
    </cofactor>
</comment>
<keyword evidence="4" id="KW-0812">Transmembrane</keyword>
<dbReference type="InterPro" id="IPR050665">
    <property type="entry name" value="Cytochrome_P450_Monooxygen"/>
</dbReference>
<reference evidence="13 14" key="1">
    <citation type="journal article" date="2009" name="Nature">
        <title>The Sorghum bicolor genome and the diversification of grasses.</title>
        <authorList>
            <person name="Paterson A.H."/>
            <person name="Bowers J.E."/>
            <person name="Bruggmann R."/>
            <person name="Dubchak I."/>
            <person name="Grimwood J."/>
            <person name="Gundlach H."/>
            <person name="Haberer G."/>
            <person name="Hellsten U."/>
            <person name="Mitros T."/>
            <person name="Poliakov A."/>
            <person name="Schmutz J."/>
            <person name="Spannagl M."/>
            <person name="Tang H."/>
            <person name="Wang X."/>
            <person name="Wicker T."/>
            <person name="Bharti A.K."/>
            <person name="Chapman J."/>
            <person name="Feltus F.A."/>
            <person name="Gowik U."/>
            <person name="Grigoriev I.V."/>
            <person name="Lyons E."/>
            <person name="Maher C.A."/>
            <person name="Martis M."/>
            <person name="Narechania A."/>
            <person name="Otillar R.P."/>
            <person name="Penning B.W."/>
            <person name="Salamov A.A."/>
            <person name="Wang Y."/>
            <person name="Zhang L."/>
            <person name="Carpita N.C."/>
            <person name="Freeling M."/>
            <person name="Gingle A.R."/>
            <person name="Hash C.T."/>
            <person name="Keller B."/>
            <person name="Klein P."/>
            <person name="Kresovich S."/>
            <person name="McCann M.C."/>
            <person name="Ming R."/>
            <person name="Peterson D.G."/>
            <person name="Mehboob-ur-Rahman"/>
            <person name="Ware D."/>
            <person name="Westhoff P."/>
            <person name="Mayer K.F."/>
            <person name="Messing J."/>
            <person name="Rokhsar D.S."/>
        </authorList>
    </citation>
    <scope>NUCLEOTIDE SEQUENCE [LARGE SCALE GENOMIC DNA]</scope>
    <source>
        <strain evidence="14">cv. BTx623</strain>
    </source>
</reference>
<dbReference type="PROSITE" id="PS00086">
    <property type="entry name" value="CYTOCHROME_P450"/>
    <property type="match status" value="1"/>
</dbReference>
<dbReference type="GO" id="GO:0005506">
    <property type="term" value="F:iron ion binding"/>
    <property type="evidence" value="ECO:0007669"/>
    <property type="project" value="InterPro"/>
</dbReference>
<dbReference type="InterPro" id="IPR001128">
    <property type="entry name" value="Cyt_P450"/>
</dbReference>
<dbReference type="EMBL" id="CM000761">
    <property type="protein sequence ID" value="OQU90374.1"/>
    <property type="molecule type" value="Genomic_DNA"/>
</dbReference>
<evidence type="ECO:0008006" key="15">
    <source>
        <dbReference type="Google" id="ProtNLM"/>
    </source>
</evidence>
<evidence type="ECO:0000256" key="9">
    <source>
        <dbReference type="ARBA" id="ARBA00023033"/>
    </source>
</evidence>
<dbReference type="Pfam" id="PF00067">
    <property type="entry name" value="p450"/>
    <property type="match status" value="1"/>
</dbReference>
<dbReference type="Gene3D" id="1.10.630.10">
    <property type="entry name" value="Cytochrome P450"/>
    <property type="match status" value="1"/>
</dbReference>
<keyword evidence="3 11" id="KW-0349">Heme</keyword>
<dbReference type="GO" id="GO:0016705">
    <property type="term" value="F:oxidoreductase activity, acting on paired donors, with incorporation or reduction of molecular oxygen"/>
    <property type="evidence" value="ECO:0007669"/>
    <property type="project" value="InterPro"/>
</dbReference>
<dbReference type="PRINTS" id="PR00463">
    <property type="entry name" value="EP450I"/>
</dbReference>
<dbReference type="STRING" id="4558.A0A1W0W7J9"/>
<evidence type="ECO:0000256" key="10">
    <source>
        <dbReference type="ARBA" id="ARBA00023136"/>
    </source>
</evidence>
<dbReference type="AlphaFoldDB" id="A0A1W0W7J9"/>
<dbReference type="OMA" id="KNRRVWQ"/>
<dbReference type="InParanoid" id="A0A1W0W7J9"/>
<name>A0A1W0W7J9_SORBI</name>
<keyword evidence="5 11" id="KW-0479">Metal-binding</keyword>
<evidence type="ECO:0000256" key="2">
    <source>
        <dbReference type="ARBA" id="ARBA00010617"/>
    </source>
</evidence>
<evidence type="ECO:0000256" key="1">
    <source>
        <dbReference type="ARBA" id="ARBA00004167"/>
    </source>
</evidence>
<accession>A0A1W0W7J9</accession>
<keyword evidence="10" id="KW-0472">Membrane</keyword>
<dbReference type="SUPFAM" id="SSF48264">
    <property type="entry name" value="Cytochrome P450"/>
    <property type="match status" value="1"/>
</dbReference>
<dbReference type="Proteomes" id="UP000000768">
    <property type="component" value="Chromosome 2"/>
</dbReference>
<evidence type="ECO:0000256" key="5">
    <source>
        <dbReference type="ARBA" id="ARBA00022723"/>
    </source>
</evidence>
<dbReference type="InterPro" id="IPR036396">
    <property type="entry name" value="Cyt_P450_sf"/>
</dbReference>
<dbReference type="PRINTS" id="PR00385">
    <property type="entry name" value="P450"/>
</dbReference>
<dbReference type="GO" id="GO:0016131">
    <property type="term" value="P:brassinosteroid metabolic process"/>
    <property type="evidence" value="ECO:0000318"/>
    <property type="project" value="GO_Central"/>
</dbReference>
<proteinExistence type="inferred from homology"/>
<dbReference type="Gramene" id="OQU90374">
    <property type="protein sequence ID" value="OQU90374"/>
    <property type="gene ID" value="SORBI_3002G398600"/>
</dbReference>
<dbReference type="InterPro" id="IPR017972">
    <property type="entry name" value="Cyt_P450_CS"/>
</dbReference>
<dbReference type="PANTHER" id="PTHR24282:SF41">
    <property type="entry name" value="CYTOCHROME P450 734A5"/>
    <property type="match status" value="1"/>
</dbReference>
<dbReference type="FunCoup" id="A0A1W0W7J9">
    <property type="interactions" value="616"/>
</dbReference>
<evidence type="ECO:0000256" key="6">
    <source>
        <dbReference type="ARBA" id="ARBA00022989"/>
    </source>
</evidence>
<comment type="subcellular location">
    <subcellularLocation>
        <location evidence="1">Membrane</location>
        <topology evidence="1">Single-pass membrane protein</topology>
    </subcellularLocation>
</comment>
<organism evidence="13 14">
    <name type="scientific">Sorghum bicolor</name>
    <name type="common">Sorghum</name>
    <name type="synonym">Sorghum vulgare</name>
    <dbReference type="NCBI Taxonomy" id="4558"/>
    <lineage>
        <taxon>Eukaryota</taxon>
        <taxon>Viridiplantae</taxon>
        <taxon>Streptophyta</taxon>
        <taxon>Embryophyta</taxon>
        <taxon>Tracheophyta</taxon>
        <taxon>Spermatophyta</taxon>
        <taxon>Magnoliopsida</taxon>
        <taxon>Liliopsida</taxon>
        <taxon>Poales</taxon>
        <taxon>Poaceae</taxon>
        <taxon>PACMAD clade</taxon>
        <taxon>Panicoideae</taxon>
        <taxon>Andropogonodae</taxon>
        <taxon>Andropogoneae</taxon>
        <taxon>Sorghinae</taxon>
        <taxon>Sorghum</taxon>
    </lineage>
</organism>
<dbReference type="GO" id="GO:0010268">
    <property type="term" value="P:brassinosteroid homeostasis"/>
    <property type="evidence" value="ECO:0000318"/>
    <property type="project" value="GO_Central"/>
</dbReference>
<gene>
    <name evidence="13" type="ORF">SORBI_3002G398600</name>
</gene>
<evidence type="ECO:0000256" key="4">
    <source>
        <dbReference type="ARBA" id="ARBA00022692"/>
    </source>
</evidence>
<evidence type="ECO:0000256" key="3">
    <source>
        <dbReference type="ARBA" id="ARBA00022617"/>
    </source>
</evidence>
<reference evidence="14" key="2">
    <citation type="journal article" date="2018" name="Plant J.">
        <title>The Sorghum bicolor reference genome: improved assembly, gene annotations, a transcriptome atlas, and signatures of genome organization.</title>
        <authorList>
            <person name="McCormick R.F."/>
            <person name="Truong S.K."/>
            <person name="Sreedasyam A."/>
            <person name="Jenkins J."/>
            <person name="Shu S."/>
            <person name="Sims D."/>
            <person name="Kennedy M."/>
            <person name="Amirebrahimi M."/>
            <person name="Weers B.D."/>
            <person name="McKinley B."/>
            <person name="Mattison A."/>
            <person name="Morishige D.T."/>
            <person name="Grimwood J."/>
            <person name="Schmutz J."/>
            <person name="Mullet J.E."/>
        </authorList>
    </citation>
    <scope>NUCLEOTIDE SEQUENCE [LARGE SCALE GENOMIC DNA]</scope>
    <source>
        <strain evidence="14">cv. BTx623</strain>
    </source>
</reference>
<dbReference type="eggNOG" id="KOG0157">
    <property type="taxonomic scope" value="Eukaryota"/>
</dbReference>
<dbReference type="GO" id="GO:0004497">
    <property type="term" value="F:monooxygenase activity"/>
    <property type="evidence" value="ECO:0000318"/>
    <property type="project" value="GO_Central"/>
</dbReference>